<dbReference type="PROSITE" id="PS50158">
    <property type="entry name" value="ZF_CCHC"/>
    <property type="match status" value="1"/>
</dbReference>
<dbReference type="Pfam" id="PF00098">
    <property type="entry name" value="zf-CCHC"/>
    <property type="match status" value="1"/>
</dbReference>
<evidence type="ECO:0000313" key="6">
    <source>
        <dbReference type="Proteomes" id="UP000827721"/>
    </source>
</evidence>
<dbReference type="InterPro" id="IPR005162">
    <property type="entry name" value="Retrotrans_gag_dom"/>
</dbReference>
<dbReference type="InterPro" id="IPR041588">
    <property type="entry name" value="Integrase_H2C2"/>
</dbReference>
<dbReference type="PANTHER" id="PTHR35046:SF18">
    <property type="entry name" value="RNA-DIRECTED DNA POLYMERASE"/>
    <property type="match status" value="1"/>
</dbReference>
<feature type="compositionally biased region" description="Polar residues" evidence="3">
    <location>
        <begin position="356"/>
        <end position="365"/>
    </location>
</feature>
<reference evidence="5 6" key="1">
    <citation type="submission" date="2021-02" db="EMBL/GenBank/DDBJ databases">
        <title>Plant Genome Project.</title>
        <authorList>
            <person name="Zhang R.-G."/>
        </authorList>
    </citation>
    <scope>NUCLEOTIDE SEQUENCE [LARGE SCALE GENOMIC DNA]</scope>
    <source>
        <tissue evidence="5">Leaves</tissue>
    </source>
</reference>
<proteinExistence type="predicted"/>
<dbReference type="InterPro" id="IPR036875">
    <property type="entry name" value="Znf_CCHC_sf"/>
</dbReference>
<name>A0ABQ8HIE5_9ROSI</name>
<feature type="compositionally biased region" description="Acidic residues" evidence="3">
    <location>
        <begin position="116"/>
        <end position="126"/>
    </location>
</feature>
<dbReference type="Pfam" id="PF03732">
    <property type="entry name" value="Retrotrans_gag"/>
    <property type="match status" value="1"/>
</dbReference>
<gene>
    <name evidence="5" type="ORF">JRO89_XS10G0101800</name>
</gene>
<dbReference type="EMBL" id="JAFEMO010000010">
    <property type="protein sequence ID" value="KAH7560783.1"/>
    <property type="molecule type" value="Genomic_DNA"/>
</dbReference>
<feature type="compositionally biased region" description="Low complexity" evidence="3">
    <location>
        <begin position="338"/>
        <end position="355"/>
    </location>
</feature>
<keyword evidence="1" id="KW-0862">Zinc</keyword>
<evidence type="ECO:0000256" key="3">
    <source>
        <dbReference type="SAM" id="MobiDB-lite"/>
    </source>
</evidence>
<dbReference type="InterPro" id="IPR056924">
    <property type="entry name" value="SH3_Tf2-1"/>
</dbReference>
<evidence type="ECO:0000256" key="1">
    <source>
        <dbReference type="PROSITE-ProRule" id="PRU00047"/>
    </source>
</evidence>
<dbReference type="PANTHER" id="PTHR35046">
    <property type="entry name" value="ZINC KNUCKLE (CCHC-TYPE) FAMILY PROTEIN"/>
    <property type="match status" value="1"/>
</dbReference>
<evidence type="ECO:0000256" key="2">
    <source>
        <dbReference type="SAM" id="Coils"/>
    </source>
</evidence>
<keyword evidence="1" id="KW-0863">Zinc-finger</keyword>
<sequence length="883" mass="100001">MQWQQGLSNTWKARIVARRMDQLEGGVSWKKRGEVEGRFFSYKLPLHQFGIRARFVRDINMPPKRRVPNRIPVEEANERDRVAQLEQQMAQITEQLATLIANQNPFHALNPNAGAVEDESNEESESQVEIPQQRRQAPERDDSRRWESGMRTKIPEFQGNLSPEEFLDWLGVVEEILEFKNVPANARVALVATRLRGRAAAWWQQLKLTRTRMGKTKITNWEKVVRKLRAEFLPHNFQRLMYQKLQNLRQGLRTVDDYTTEFYQLIVRNDIQETQDQLVSRYCGGLRAQIMEVVNLFDPITVSEAHQRTLQIEKSVSRRGVGGLFSHGSGGMTGRLGSSNSSTSSRPAAVGSSSSTPNIFSAPNQQPRTAGGFKCFNCGEVGHRQSECDVGPLLMARPVYDARSFIAKAVELEKDELMACKLEKEELMAGGTGYKDVPTDCGTTMVVQRTCLAPRADESDWLRNNMSIVLLPSKPRDQPTVTAGSNLLSFSELELEMEIAETVYLLLNKEVDAKVEIPKTAVPQDKISARHASWSAYLQQFTFVLKHKAGTSNRVADALSRRSNLLSTMTVHVPGFETFKDLLQLDPYFAAIMLNLNAIENRDFLVVDGFLFHGNQLCVPDSSLRFQIIKELHGEGHVGRDRTLQLVKSNYFWPTIRREVERYVARFGDNARAWDQKISQAEFAHNHAVNRSTGFSPFQVVYSVVPRGPLDLLPRPNNTRVHGKVEDFVHSLQDTHAQVYENLGRTVGKYKLAADKKRRHLEFGIGDFVWAILTKDRFPVGDYNKLAAKKIGPLEILEKINPNAYRLRLPSHIRTADVFNVKHLIPYSGDSSGEDTDCTLRSTFLHPGGDDAVATRALEYLESKDRCKTDGPAGRRRELDKTG</sequence>
<feature type="domain" description="CCHC-type" evidence="4">
    <location>
        <begin position="374"/>
        <end position="388"/>
    </location>
</feature>
<dbReference type="SUPFAM" id="SSF57756">
    <property type="entry name" value="Retrovirus zinc finger-like domains"/>
    <property type="match status" value="1"/>
</dbReference>
<dbReference type="SMART" id="SM00343">
    <property type="entry name" value="ZnF_C2HC"/>
    <property type="match status" value="1"/>
</dbReference>
<comment type="caution">
    <text evidence="5">The sequence shown here is derived from an EMBL/GenBank/DDBJ whole genome shotgun (WGS) entry which is preliminary data.</text>
</comment>
<evidence type="ECO:0000259" key="4">
    <source>
        <dbReference type="PROSITE" id="PS50158"/>
    </source>
</evidence>
<feature type="compositionally biased region" description="Gly residues" evidence="3">
    <location>
        <begin position="325"/>
        <end position="334"/>
    </location>
</feature>
<protein>
    <recommendedName>
        <fullName evidence="4">CCHC-type domain-containing protein</fullName>
    </recommendedName>
</protein>
<evidence type="ECO:0000313" key="5">
    <source>
        <dbReference type="EMBL" id="KAH7560783.1"/>
    </source>
</evidence>
<feature type="compositionally biased region" description="Basic and acidic residues" evidence="3">
    <location>
        <begin position="136"/>
        <end position="146"/>
    </location>
</feature>
<accession>A0ABQ8HIE5</accession>
<keyword evidence="2" id="KW-0175">Coiled coil</keyword>
<dbReference type="Proteomes" id="UP000827721">
    <property type="component" value="Unassembled WGS sequence"/>
</dbReference>
<keyword evidence="6" id="KW-1185">Reference proteome</keyword>
<organism evidence="5 6">
    <name type="scientific">Xanthoceras sorbifolium</name>
    <dbReference type="NCBI Taxonomy" id="99658"/>
    <lineage>
        <taxon>Eukaryota</taxon>
        <taxon>Viridiplantae</taxon>
        <taxon>Streptophyta</taxon>
        <taxon>Embryophyta</taxon>
        <taxon>Tracheophyta</taxon>
        <taxon>Spermatophyta</taxon>
        <taxon>Magnoliopsida</taxon>
        <taxon>eudicotyledons</taxon>
        <taxon>Gunneridae</taxon>
        <taxon>Pentapetalae</taxon>
        <taxon>rosids</taxon>
        <taxon>malvids</taxon>
        <taxon>Sapindales</taxon>
        <taxon>Sapindaceae</taxon>
        <taxon>Xanthoceroideae</taxon>
        <taxon>Xanthoceras</taxon>
    </lineage>
</organism>
<dbReference type="Pfam" id="PF17921">
    <property type="entry name" value="Integrase_H2C2"/>
    <property type="match status" value="1"/>
</dbReference>
<feature type="coiled-coil region" evidence="2">
    <location>
        <begin position="75"/>
        <end position="102"/>
    </location>
</feature>
<dbReference type="Gene3D" id="1.10.340.70">
    <property type="match status" value="1"/>
</dbReference>
<feature type="region of interest" description="Disordered" evidence="3">
    <location>
        <begin position="108"/>
        <end position="146"/>
    </location>
</feature>
<feature type="region of interest" description="Disordered" evidence="3">
    <location>
        <begin position="325"/>
        <end position="365"/>
    </location>
</feature>
<keyword evidence="1" id="KW-0479">Metal-binding</keyword>
<dbReference type="InterPro" id="IPR001878">
    <property type="entry name" value="Znf_CCHC"/>
</dbReference>
<dbReference type="Pfam" id="PF24626">
    <property type="entry name" value="SH3_Tf2-1"/>
    <property type="match status" value="1"/>
</dbReference>